<dbReference type="OrthoDB" id="8002598at2"/>
<keyword evidence="2" id="KW-0732">Signal</keyword>
<feature type="chain" id="PRO_5021940362" evidence="2">
    <location>
        <begin position="28"/>
        <end position="175"/>
    </location>
</feature>
<dbReference type="RefSeq" id="WP_144767419.1">
    <property type="nucleotide sequence ID" value="NZ_BPQI01000133.1"/>
</dbReference>
<reference evidence="3" key="2">
    <citation type="journal article" date="2021" name="Front. Microbiol.">
        <title>Comprehensive Comparative Genomics and Phenotyping of Methylobacterium Species.</title>
        <authorList>
            <person name="Alessa O."/>
            <person name="Ogura Y."/>
            <person name="Fujitani Y."/>
            <person name="Takami H."/>
            <person name="Hayashi T."/>
            <person name="Sahin N."/>
            <person name="Tani A."/>
        </authorList>
    </citation>
    <scope>NUCLEOTIDE SEQUENCE</scope>
    <source>
        <strain evidence="3">DSM 22415</strain>
    </source>
</reference>
<dbReference type="Proteomes" id="UP000401717">
    <property type="component" value="Unassembled WGS sequence"/>
</dbReference>
<keyword evidence="1" id="KW-0812">Transmembrane</keyword>
<reference evidence="4 5" key="1">
    <citation type="submission" date="2019-06" db="EMBL/GenBank/DDBJ databases">
        <authorList>
            <person name="Rodrigo-Torres L."/>
            <person name="Arahal R. D."/>
            <person name="Lucena T."/>
        </authorList>
    </citation>
    <scope>NUCLEOTIDE SEQUENCE [LARGE SCALE GENOMIC DNA]</scope>
    <source>
        <strain evidence="4 5">SW08-7</strain>
    </source>
</reference>
<accession>A0A564G3N2</accession>
<evidence type="ECO:0000256" key="1">
    <source>
        <dbReference type="SAM" id="Phobius"/>
    </source>
</evidence>
<name>A0A564G3N2_9HYPH</name>
<reference evidence="3" key="3">
    <citation type="submission" date="2021-08" db="EMBL/GenBank/DDBJ databases">
        <authorList>
            <person name="Tani A."/>
            <person name="Ola A."/>
            <person name="Ogura Y."/>
            <person name="Katsura K."/>
            <person name="Hayashi T."/>
        </authorList>
    </citation>
    <scope>NUCLEOTIDE SEQUENCE</scope>
    <source>
        <strain evidence="3">DSM 22415</strain>
    </source>
</reference>
<dbReference type="EMBL" id="BPQI01000133">
    <property type="protein sequence ID" value="GJD58162.1"/>
    <property type="molecule type" value="Genomic_DNA"/>
</dbReference>
<feature type="transmembrane region" description="Helical" evidence="1">
    <location>
        <begin position="51"/>
        <end position="72"/>
    </location>
</feature>
<dbReference type="Proteomes" id="UP001055303">
    <property type="component" value="Unassembled WGS sequence"/>
</dbReference>
<keyword evidence="1" id="KW-1133">Transmembrane helix</keyword>
<keyword evidence="1" id="KW-0472">Membrane</keyword>
<evidence type="ECO:0000313" key="6">
    <source>
        <dbReference type="Proteomes" id="UP001055303"/>
    </source>
</evidence>
<proteinExistence type="predicted"/>
<organism evidence="4 5">
    <name type="scientific">Methylobacterium dankookense</name>
    <dbReference type="NCBI Taxonomy" id="560405"/>
    <lineage>
        <taxon>Bacteria</taxon>
        <taxon>Pseudomonadati</taxon>
        <taxon>Pseudomonadota</taxon>
        <taxon>Alphaproteobacteria</taxon>
        <taxon>Hyphomicrobiales</taxon>
        <taxon>Methylobacteriaceae</taxon>
        <taxon>Methylobacterium</taxon>
    </lineage>
</organism>
<sequence length="175" mass="17824">MTRKVLLAALALACVVFSLVVPLAAFAAEVVTAPAAPTAVVLPWGDWVVAIGQAATAVLLPVLVGLISKAVYQVAPWAMLFLTQKRIEQMAQAVTDYALNAVGGIAKGQQLTVPVGSAVIAKAVQRAIDVVPAKVVAAAGGPNGIAEIVFRKLDLVPEATAANTLAPAQAAIQTK</sequence>
<gene>
    <name evidence="3" type="ORF">IFDJLNFL_4077</name>
    <name evidence="4" type="ORF">MTDSW087_04846</name>
</gene>
<dbReference type="AlphaFoldDB" id="A0A564G3N2"/>
<dbReference type="EMBL" id="CABFVH010000046">
    <property type="protein sequence ID" value="VUF15113.1"/>
    <property type="molecule type" value="Genomic_DNA"/>
</dbReference>
<protein>
    <submittedName>
        <fullName evidence="4">Uncharacterized protein</fullName>
    </submittedName>
</protein>
<keyword evidence="6" id="KW-1185">Reference proteome</keyword>
<evidence type="ECO:0000313" key="3">
    <source>
        <dbReference type="EMBL" id="GJD58162.1"/>
    </source>
</evidence>
<feature type="signal peptide" evidence="2">
    <location>
        <begin position="1"/>
        <end position="27"/>
    </location>
</feature>
<evidence type="ECO:0000313" key="5">
    <source>
        <dbReference type="Proteomes" id="UP000401717"/>
    </source>
</evidence>
<evidence type="ECO:0000256" key="2">
    <source>
        <dbReference type="SAM" id="SignalP"/>
    </source>
</evidence>
<evidence type="ECO:0000313" key="4">
    <source>
        <dbReference type="EMBL" id="VUF15113.1"/>
    </source>
</evidence>